<dbReference type="OrthoDB" id="300168at2759"/>
<proteinExistence type="predicted"/>
<sequence length="132" mass="15469">MIENDLENMKIILDNDHTKSIRTLQYVLLPKSKDEIITRKNNQNHIKSYLSQGVNPTNIVPNNLDDGIWIGLPNNIHNQFTKPILKEAKKYTDQLDQAINRYQEYNQKNNKLQNCNQSKKSTKRVTFENSEI</sequence>
<keyword evidence="1" id="KW-0175">Coiled coil</keyword>
<evidence type="ECO:0000313" key="3">
    <source>
        <dbReference type="Proteomes" id="UP000689195"/>
    </source>
</evidence>
<reference evidence="2" key="1">
    <citation type="submission" date="2021-01" db="EMBL/GenBank/DDBJ databases">
        <authorList>
            <consortium name="Genoscope - CEA"/>
            <person name="William W."/>
        </authorList>
    </citation>
    <scope>NUCLEOTIDE SEQUENCE</scope>
</reference>
<evidence type="ECO:0000313" key="2">
    <source>
        <dbReference type="EMBL" id="CAD8140576.1"/>
    </source>
</evidence>
<keyword evidence="3" id="KW-1185">Reference proteome</keyword>
<dbReference type="Proteomes" id="UP000689195">
    <property type="component" value="Unassembled WGS sequence"/>
</dbReference>
<feature type="coiled-coil region" evidence="1">
    <location>
        <begin position="88"/>
        <end position="115"/>
    </location>
</feature>
<accession>A0A8S1SM93</accession>
<evidence type="ECO:0000256" key="1">
    <source>
        <dbReference type="SAM" id="Coils"/>
    </source>
</evidence>
<organism evidence="2 3">
    <name type="scientific">Paramecium pentaurelia</name>
    <dbReference type="NCBI Taxonomy" id="43138"/>
    <lineage>
        <taxon>Eukaryota</taxon>
        <taxon>Sar</taxon>
        <taxon>Alveolata</taxon>
        <taxon>Ciliophora</taxon>
        <taxon>Intramacronucleata</taxon>
        <taxon>Oligohymenophorea</taxon>
        <taxon>Peniculida</taxon>
        <taxon>Parameciidae</taxon>
        <taxon>Paramecium</taxon>
    </lineage>
</organism>
<comment type="caution">
    <text evidence="2">The sequence shown here is derived from an EMBL/GenBank/DDBJ whole genome shotgun (WGS) entry which is preliminary data.</text>
</comment>
<dbReference type="AlphaFoldDB" id="A0A8S1SM93"/>
<name>A0A8S1SM93_9CILI</name>
<protein>
    <submittedName>
        <fullName evidence="2">Uncharacterized protein</fullName>
    </submittedName>
</protein>
<gene>
    <name evidence="2" type="ORF">PPENT_87.1.T0090148</name>
</gene>
<dbReference type="EMBL" id="CAJJDO010000009">
    <property type="protein sequence ID" value="CAD8140576.1"/>
    <property type="molecule type" value="Genomic_DNA"/>
</dbReference>